<dbReference type="EMBL" id="BMPP01000009">
    <property type="protein sequence ID" value="GGK29426.1"/>
    <property type="molecule type" value="Genomic_DNA"/>
</dbReference>
<comment type="caution">
    <text evidence="4">The sequence shown here is derived from an EMBL/GenBank/DDBJ whole genome shotgun (WGS) entry which is preliminary data.</text>
</comment>
<evidence type="ECO:0000313" key="4">
    <source>
        <dbReference type="EMBL" id="GGK29426.1"/>
    </source>
</evidence>
<dbReference type="InterPro" id="IPR016040">
    <property type="entry name" value="NAD(P)-bd_dom"/>
</dbReference>
<dbReference type="SUPFAM" id="SSF51735">
    <property type="entry name" value="NAD(P)-binding Rossmann-fold domains"/>
    <property type="match status" value="1"/>
</dbReference>
<evidence type="ECO:0000256" key="1">
    <source>
        <dbReference type="ARBA" id="ARBA00022531"/>
    </source>
</evidence>
<keyword evidence="2" id="KW-0604">Photosystem II</keyword>
<proteinExistence type="predicted"/>
<evidence type="ECO:0000259" key="3">
    <source>
        <dbReference type="Pfam" id="PF13460"/>
    </source>
</evidence>
<dbReference type="Proteomes" id="UP000647587">
    <property type="component" value="Unassembled WGS sequence"/>
</dbReference>
<dbReference type="RefSeq" id="WP_189008808.1">
    <property type="nucleotide sequence ID" value="NZ_BMPP01000009.1"/>
</dbReference>
<dbReference type="InterPro" id="IPR036291">
    <property type="entry name" value="NAD(P)-bd_dom_sf"/>
</dbReference>
<sequence length="254" mass="27745">MDAVLVTGGSGQLGRRVIGELLEQGRAVQAISRRPGPQAAGLTWVTGDLNSAATLQRGLDGVSRVVHLATQPLRPGKDLQMTSALLGAVQDRHIEHFVYMSISGLERMQGAPYYREKLEIERRLRTSGLRLTIQRSTQFHKFVADLLGKLTLGPVTLVPTGVTLQPVEVSAVARCLAQVVQGAPAGQRRDLSGPAPEAIELLARQWHRHRARTGRVASAPIPLPLFRAWQHSAAVPEEAEPVGRPWIRWLQETA</sequence>
<dbReference type="Gene3D" id="3.40.50.720">
    <property type="entry name" value="NAD(P)-binding Rossmann-like Domain"/>
    <property type="match status" value="1"/>
</dbReference>
<gene>
    <name evidence="4" type="ORF">GCM10008955_24080</name>
</gene>
<organism evidence="4 5">
    <name type="scientific">Deinococcus malanensis</name>
    <dbReference type="NCBI Taxonomy" id="1706855"/>
    <lineage>
        <taxon>Bacteria</taxon>
        <taxon>Thermotogati</taxon>
        <taxon>Deinococcota</taxon>
        <taxon>Deinococci</taxon>
        <taxon>Deinococcales</taxon>
        <taxon>Deinococcaceae</taxon>
        <taxon>Deinococcus</taxon>
    </lineage>
</organism>
<dbReference type="PANTHER" id="PTHR47128">
    <property type="match status" value="1"/>
</dbReference>
<protein>
    <submittedName>
        <fullName evidence="4">Epimerase</fullName>
    </submittedName>
</protein>
<name>A0ABQ2EXL4_9DEIO</name>
<dbReference type="PANTHER" id="PTHR47128:SF2">
    <property type="entry name" value="PROTEIN HIGH CHLOROPHYLL FLUORESCENCE PHENOTYPE 244, CHLOROPLASTIC"/>
    <property type="match status" value="1"/>
</dbReference>
<reference evidence="5" key="1">
    <citation type="journal article" date="2019" name="Int. J. Syst. Evol. Microbiol.">
        <title>The Global Catalogue of Microorganisms (GCM) 10K type strain sequencing project: providing services to taxonomists for standard genome sequencing and annotation.</title>
        <authorList>
            <consortium name="The Broad Institute Genomics Platform"/>
            <consortium name="The Broad Institute Genome Sequencing Center for Infectious Disease"/>
            <person name="Wu L."/>
            <person name="Ma J."/>
        </authorList>
    </citation>
    <scope>NUCLEOTIDE SEQUENCE [LARGE SCALE GENOMIC DNA]</scope>
    <source>
        <strain evidence="5">JCM 30331</strain>
    </source>
</reference>
<dbReference type="Pfam" id="PF13460">
    <property type="entry name" value="NAD_binding_10"/>
    <property type="match status" value="1"/>
</dbReference>
<evidence type="ECO:0000256" key="2">
    <source>
        <dbReference type="ARBA" id="ARBA00023276"/>
    </source>
</evidence>
<dbReference type="InterPro" id="IPR044256">
    <property type="entry name" value="HCF244-like"/>
</dbReference>
<evidence type="ECO:0000313" key="5">
    <source>
        <dbReference type="Proteomes" id="UP000647587"/>
    </source>
</evidence>
<keyword evidence="1" id="KW-0602">Photosynthesis</keyword>
<accession>A0ABQ2EXL4</accession>
<feature type="domain" description="NAD(P)-binding" evidence="3">
    <location>
        <begin position="8"/>
        <end position="140"/>
    </location>
</feature>
<keyword evidence="5" id="KW-1185">Reference proteome</keyword>